<accession>A0ABR7DD24</accession>
<evidence type="ECO:0000313" key="2">
    <source>
        <dbReference type="Proteomes" id="UP000596929"/>
    </source>
</evidence>
<dbReference type="RefSeq" id="WP_032118246.1">
    <property type="nucleotide sequence ID" value="NZ_JACOOO010000018.1"/>
</dbReference>
<dbReference type="NCBIfam" id="TIGR01909">
    <property type="entry name" value="C_GCAxxG_C_C"/>
    <property type="match status" value="1"/>
</dbReference>
<dbReference type="InterPro" id="IPR010181">
    <property type="entry name" value="CGCAxxGCC_motif"/>
</dbReference>
<protein>
    <submittedName>
        <fullName evidence="1">C-GCAxxG-C-C family protein</fullName>
    </submittedName>
</protein>
<proteinExistence type="predicted"/>
<dbReference type="Pfam" id="PF09719">
    <property type="entry name" value="C_GCAxxG_C_C"/>
    <property type="match status" value="1"/>
</dbReference>
<organism evidence="1 2">
    <name type="scientific">Clostridium hominis</name>
    <dbReference type="NCBI Taxonomy" id="2763036"/>
    <lineage>
        <taxon>Bacteria</taxon>
        <taxon>Bacillati</taxon>
        <taxon>Bacillota</taxon>
        <taxon>Clostridia</taxon>
        <taxon>Eubacteriales</taxon>
        <taxon>Clostridiaceae</taxon>
        <taxon>Clostridium</taxon>
    </lineage>
</organism>
<keyword evidence="2" id="KW-1185">Reference proteome</keyword>
<name>A0ABR7DD24_9CLOT</name>
<dbReference type="EMBL" id="JACOOO010000018">
    <property type="protein sequence ID" value="MBC5629304.1"/>
    <property type="molecule type" value="Genomic_DNA"/>
</dbReference>
<dbReference type="InterPro" id="IPR036280">
    <property type="entry name" value="Multihaem_cyt_sf"/>
</dbReference>
<dbReference type="SUPFAM" id="SSF48695">
    <property type="entry name" value="Multiheme cytochromes"/>
    <property type="match status" value="1"/>
</dbReference>
<sequence length="152" mass="16701">MRTSDIDINKIRETAENYYRNGDFFCSEAIVKTIKDEFKLPISDEIVAAASGFPIGIGGSGCTCGAVSGGVMALGLVFGRQVAKDPKVRKTMELTKELHEKFRNNHKSLCCRILTKGLDMGSGEHKEQCISFTGEVAEEVAKIIVRELNLEK</sequence>
<gene>
    <name evidence="1" type="ORF">H8S20_10400</name>
</gene>
<evidence type="ECO:0000313" key="1">
    <source>
        <dbReference type="EMBL" id="MBC5629304.1"/>
    </source>
</evidence>
<comment type="caution">
    <text evidence="1">The sequence shown here is derived from an EMBL/GenBank/DDBJ whole genome shotgun (WGS) entry which is preliminary data.</text>
</comment>
<dbReference type="Proteomes" id="UP000596929">
    <property type="component" value="Unassembled WGS sequence"/>
</dbReference>
<reference evidence="1 2" key="1">
    <citation type="submission" date="2020-08" db="EMBL/GenBank/DDBJ databases">
        <title>Genome public.</title>
        <authorList>
            <person name="Liu C."/>
            <person name="Sun Q."/>
        </authorList>
    </citation>
    <scope>NUCLEOTIDE SEQUENCE [LARGE SCALE GENOMIC DNA]</scope>
    <source>
        <strain evidence="1 2">NSJ-6</strain>
    </source>
</reference>